<reference evidence="1 2" key="1">
    <citation type="journal article" date="2023" name="Life. Sci Alliance">
        <title>Evolutionary insights into 3D genome organization and epigenetic landscape of Vigna mungo.</title>
        <authorList>
            <person name="Junaid A."/>
            <person name="Singh B."/>
            <person name="Bhatia S."/>
        </authorList>
    </citation>
    <scope>NUCLEOTIDE SEQUENCE [LARGE SCALE GENOMIC DNA]</scope>
    <source>
        <strain evidence="1">Urdbean</strain>
    </source>
</reference>
<name>A0AAQ3RI19_VIGMU</name>
<accession>A0AAQ3RI19</accession>
<dbReference type="AlphaFoldDB" id="A0AAQ3RI19"/>
<organism evidence="1 2">
    <name type="scientific">Vigna mungo</name>
    <name type="common">Black gram</name>
    <name type="synonym">Phaseolus mungo</name>
    <dbReference type="NCBI Taxonomy" id="3915"/>
    <lineage>
        <taxon>Eukaryota</taxon>
        <taxon>Viridiplantae</taxon>
        <taxon>Streptophyta</taxon>
        <taxon>Embryophyta</taxon>
        <taxon>Tracheophyta</taxon>
        <taxon>Spermatophyta</taxon>
        <taxon>Magnoliopsida</taxon>
        <taxon>eudicotyledons</taxon>
        <taxon>Gunneridae</taxon>
        <taxon>Pentapetalae</taxon>
        <taxon>rosids</taxon>
        <taxon>fabids</taxon>
        <taxon>Fabales</taxon>
        <taxon>Fabaceae</taxon>
        <taxon>Papilionoideae</taxon>
        <taxon>50 kb inversion clade</taxon>
        <taxon>NPAAA clade</taxon>
        <taxon>indigoferoid/millettioid clade</taxon>
        <taxon>Phaseoleae</taxon>
        <taxon>Vigna</taxon>
    </lineage>
</organism>
<evidence type="ECO:0000313" key="2">
    <source>
        <dbReference type="Proteomes" id="UP001374535"/>
    </source>
</evidence>
<protein>
    <submittedName>
        <fullName evidence="1">Uncharacterized protein</fullName>
    </submittedName>
</protein>
<gene>
    <name evidence="1" type="ORF">V8G54_032580</name>
</gene>
<sequence>MIKFDQSQSVVFCQHMSKSLNRFRTYFYVERHYIPKSCCWLTNFKRTLTPSSVNISSLIEYIFLQNISDVDRTKRHYIPRIVHSKKELGHHNSKREHKHASLDEMWQNNWQVAGRLCALWSLENIASIYI</sequence>
<keyword evidence="2" id="KW-1185">Reference proteome</keyword>
<proteinExistence type="predicted"/>
<dbReference type="Proteomes" id="UP001374535">
    <property type="component" value="Chromosome 10"/>
</dbReference>
<evidence type="ECO:0000313" key="1">
    <source>
        <dbReference type="EMBL" id="WVY93492.1"/>
    </source>
</evidence>
<dbReference type="EMBL" id="CP144691">
    <property type="protein sequence ID" value="WVY93492.1"/>
    <property type="molecule type" value="Genomic_DNA"/>
</dbReference>